<keyword evidence="5" id="KW-0012">Acyltransferase</keyword>
<dbReference type="SUPFAM" id="SSF51161">
    <property type="entry name" value="Trimeric LpxA-like enzymes"/>
    <property type="match status" value="1"/>
</dbReference>
<dbReference type="EMBL" id="FNJJ01000006">
    <property type="protein sequence ID" value="SDP84988.1"/>
    <property type="molecule type" value="Genomic_DNA"/>
</dbReference>
<dbReference type="InterPro" id="IPR020019">
    <property type="entry name" value="AcTrfase_PglD-like"/>
</dbReference>
<gene>
    <name evidence="5" type="ORF">SAMN05216213_106196</name>
</gene>
<dbReference type="Proteomes" id="UP000199460">
    <property type="component" value="Unassembled WGS sequence"/>
</dbReference>
<feature type="domain" description="PglD N-terminal" evidence="4">
    <location>
        <begin position="7"/>
        <end position="84"/>
    </location>
</feature>
<dbReference type="PANTHER" id="PTHR43300:SF7">
    <property type="entry name" value="UDP-N-ACETYLBACILLOSAMINE N-ACETYLTRANSFERASE"/>
    <property type="match status" value="1"/>
</dbReference>
<feature type="active site" description="Proton acceptor" evidence="2">
    <location>
        <position position="140"/>
    </location>
</feature>
<dbReference type="GeneID" id="300931940"/>
<dbReference type="InterPro" id="IPR011004">
    <property type="entry name" value="Trimer_LpxA-like_sf"/>
</dbReference>
<protein>
    <submittedName>
        <fullName evidence="5">Sugar O-acyltransferase, sialic acid O-acetyltransferase NeuD family</fullName>
    </submittedName>
</protein>
<evidence type="ECO:0000256" key="3">
    <source>
        <dbReference type="PIRSR" id="PIRSR620019-2"/>
    </source>
</evidence>
<evidence type="ECO:0000313" key="5">
    <source>
        <dbReference type="EMBL" id="SDP84988.1"/>
    </source>
</evidence>
<keyword evidence="5" id="KW-0808">Transferase</keyword>
<organism evidence="5 6">
    <name type="scientific">Ectopseudomonas guguanensis</name>
    <dbReference type="NCBI Taxonomy" id="1198456"/>
    <lineage>
        <taxon>Bacteria</taxon>
        <taxon>Pseudomonadati</taxon>
        <taxon>Pseudomonadota</taxon>
        <taxon>Gammaproteobacteria</taxon>
        <taxon>Pseudomonadales</taxon>
        <taxon>Pseudomonadaceae</taxon>
        <taxon>Ectopseudomonas</taxon>
    </lineage>
</organism>
<comment type="similarity">
    <text evidence="1">Belongs to the transferase hexapeptide repeat family.</text>
</comment>
<reference evidence="6" key="1">
    <citation type="submission" date="2016-10" db="EMBL/GenBank/DDBJ databases">
        <authorList>
            <person name="Varghese N."/>
            <person name="Submissions S."/>
        </authorList>
    </citation>
    <scope>NUCLEOTIDE SEQUENCE [LARGE SCALE GENOMIC DNA]</scope>
    <source>
        <strain evidence="6">JCM 18416</strain>
    </source>
</reference>
<evidence type="ECO:0000256" key="2">
    <source>
        <dbReference type="PIRSR" id="PIRSR620019-1"/>
    </source>
</evidence>
<evidence type="ECO:0000259" key="4">
    <source>
        <dbReference type="Pfam" id="PF17836"/>
    </source>
</evidence>
<dbReference type="Gene3D" id="3.40.50.20">
    <property type="match status" value="1"/>
</dbReference>
<feature type="binding site" evidence="3">
    <location>
        <position position="72"/>
    </location>
    <ligand>
        <name>substrate</name>
    </ligand>
</feature>
<dbReference type="Pfam" id="PF17836">
    <property type="entry name" value="PglD_N"/>
    <property type="match status" value="1"/>
</dbReference>
<sequence length="196" mass="19722">MSQLRTLLVVGAGGHGKAVAEAALLSGQWQRVNFVDDRWPALEAVCGMPVLGGLDRLAEYAATADGAIAAVGNNRVRRVWQERIVAAGGASLVSVVHPRACVSPSAVIGPGSAIMALAVVGAEARLGQGVILNAGAVVDHDVVMHDYAHLGVGACLAGGVVVGMSAWLQAGCSAGYGVVIEPGCVVTPGQALIARD</sequence>
<evidence type="ECO:0000256" key="1">
    <source>
        <dbReference type="ARBA" id="ARBA00007274"/>
    </source>
</evidence>
<proteinExistence type="inferred from homology"/>
<dbReference type="InterPro" id="IPR050179">
    <property type="entry name" value="Trans_hexapeptide_repeat"/>
</dbReference>
<accession>A0A1H0W373</accession>
<dbReference type="PANTHER" id="PTHR43300">
    <property type="entry name" value="ACETYLTRANSFERASE"/>
    <property type="match status" value="1"/>
</dbReference>
<dbReference type="CDD" id="cd03360">
    <property type="entry name" value="LbH_AT_putative"/>
    <property type="match status" value="1"/>
</dbReference>
<keyword evidence="6" id="KW-1185">Reference proteome</keyword>
<feature type="binding site" evidence="3">
    <location>
        <position position="149"/>
    </location>
    <ligand>
        <name>acetyl-CoA</name>
        <dbReference type="ChEBI" id="CHEBI:57288"/>
    </ligand>
</feature>
<dbReference type="OrthoDB" id="9794407at2"/>
<name>A0A1H0W373_9GAMM</name>
<dbReference type="RefSeq" id="WP_090430762.1">
    <property type="nucleotide sequence ID" value="NZ_FNJJ01000006.1"/>
</dbReference>
<dbReference type="Gene3D" id="2.160.10.10">
    <property type="entry name" value="Hexapeptide repeat proteins"/>
    <property type="match status" value="1"/>
</dbReference>
<dbReference type="GO" id="GO:0016746">
    <property type="term" value="F:acyltransferase activity"/>
    <property type="evidence" value="ECO:0007669"/>
    <property type="project" value="UniProtKB-KW"/>
</dbReference>
<evidence type="ECO:0000313" key="6">
    <source>
        <dbReference type="Proteomes" id="UP000199460"/>
    </source>
</evidence>
<dbReference type="AlphaFoldDB" id="A0A1H0W373"/>
<feature type="site" description="Increases basicity of active site His" evidence="2">
    <location>
        <position position="141"/>
    </location>
</feature>
<dbReference type="InterPro" id="IPR041561">
    <property type="entry name" value="PglD_N"/>
</dbReference>